<evidence type="ECO:0000313" key="3">
    <source>
        <dbReference type="EMBL" id="KAG5271535.1"/>
    </source>
</evidence>
<dbReference type="Pfam" id="PF15059">
    <property type="entry name" value="Speriolin_C"/>
    <property type="match status" value="1"/>
</dbReference>
<dbReference type="GO" id="GO:0005813">
    <property type="term" value="C:centrosome"/>
    <property type="evidence" value="ECO:0007669"/>
    <property type="project" value="TreeGrafter"/>
</dbReference>
<dbReference type="AlphaFoldDB" id="A0AAV6GDE5"/>
<proteinExistence type="predicted"/>
<dbReference type="PANTHER" id="PTHR22192:SF17">
    <property type="entry name" value="SPERIOLIN-LIKE PROTEIN"/>
    <property type="match status" value="1"/>
</dbReference>
<name>A0AAV6GDE5_9TELE</name>
<evidence type="ECO:0000259" key="2">
    <source>
        <dbReference type="Pfam" id="PF15059"/>
    </source>
</evidence>
<feature type="compositionally biased region" description="Polar residues" evidence="1">
    <location>
        <begin position="81"/>
        <end position="91"/>
    </location>
</feature>
<dbReference type="Proteomes" id="UP000823561">
    <property type="component" value="Chromosome 13"/>
</dbReference>
<gene>
    <name evidence="3" type="ORF">AALO_G00181100</name>
</gene>
<dbReference type="InterPro" id="IPR026715">
    <property type="entry name" value="SPATC1"/>
</dbReference>
<organism evidence="3 4">
    <name type="scientific">Alosa alosa</name>
    <name type="common">allis shad</name>
    <dbReference type="NCBI Taxonomy" id="278164"/>
    <lineage>
        <taxon>Eukaryota</taxon>
        <taxon>Metazoa</taxon>
        <taxon>Chordata</taxon>
        <taxon>Craniata</taxon>
        <taxon>Vertebrata</taxon>
        <taxon>Euteleostomi</taxon>
        <taxon>Actinopterygii</taxon>
        <taxon>Neopterygii</taxon>
        <taxon>Teleostei</taxon>
        <taxon>Clupei</taxon>
        <taxon>Clupeiformes</taxon>
        <taxon>Clupeoidei</taxon>
        <taxon>Clupeidae</taxon>
        <taxon>Alosa</taxon>
    </lineage>
</organism>
<evidence type="ECO:0000313" key="4">
    <source>
        <dbReference type="Proteomes" id="UP000823561"/>
    </source>
</evidence>
<evidence type="ECO:0000256" key="1">
    <source>
        <dbReference type="SAM" id="MobiDB-lite"/>
    </source>
</evidence>
<reference evidence="3" key="1">
    <citation type="submission" date="2020-10" db="EMBL/GenBank/DDBJ databases">
        <title>Chromosome-scale genome assembly of the Allis shad, Alosa alosa.</title>
        <authorList>
            <person name="Margot Z."/>
            <person name="Christophe K."/>
            <person name="Cabau C."/>
            <person name="Louis A."/>
            <person name="Berthelot C."/>
            <person name="Parey E."/>
            <person name="Roest Crollius H."/>
            <person name="Montfort J."/>
            <person name="Robinson-Rechavi M."/>
            <person name="Bucao C."/>
            <person name="Bouchez O."/>
            <person name="Gislard M."/>
            <person name="Lluch J."/>
            <person name="Milhes M."/>
            <person name="Lampietro C."/>
            <person name="Lopez Roques C."/>
            <person name="Donnadieu C."/>
            <person name="Braasch I."/>
            <person name="Desvignes T."/>
            <person name="Postlethwait J."/>
            <person name="Bobe J."/>
            <person name="Guiguen Y."/>
        </authorList>
    </citation>
    <scope>NUCLEOTIDE SEQUENCE</scope>
    <source>
        <strain evidence="3">M-15738</strain>
        <tissue evidence="3">Blood</tissue>
    </source>
</reference>
<dbReference type="PANTHER" id="PTHR22192">
    <property type="entry name" value="SPERIOLIN"/>
    <property type="match status" value="1"/>
</dbReference>
<feature type="region of interest" description="Disordered" evidence="1">
    <location>
        <begin position="81"/>
        <end position="105"/>
    </location>
</feature>
<dbReference type="InterPro" id="IPR029384">
    <property type="entry name" value="Speriolin_C"/>
</dbReference>
<protein>
    <recommendedName>
        <fullName evidence="2">Speriolin C-terminal domain-containing protein</fullName>
    </recommendedName>
</protein>
<feature type="domain" description="Speriolin C-terminal" evidence="2">
    <location>
        <begin position="116"/>
        <end position="263"/>
    </location>
</feature>
<sequence>MDSEESTVSLRQQNDQLRQENEYLKLTLGLLRENQTLRSKLYGTDPSTAHGPLEKVSAVTWEDTLDDGCFTIDLLKAPHRTSSPLETTTAKKSALKSPHLDNDQQESYLPQVKERLVGEIAFQLDRRILGNVFQEQHRLYGFTVANIPDKIIQVCTHPVSGKVDESLRTRLTGQYHALLERLGRFGYNAGRHASFAEFMVNTYGILRQRPDPRSAQNSCYGNPASLQRLVVNTVPSTLLKDALLLHTCLCYLAEQDGKPLFLW</sequence>
<keyword evidence="4" id="KW-1185">Reference proteome</keyword>
<comment type="caution">
    <text evidence="3">The sequence shown here is derived from an EMBL/GenBank/DDBJ whole genome shotgun (WGS) entry which is preliminary data.</text>
</comment>
<dbReference type="EMBL" id="JADWDJ010000013">
    <property type="protein sequence ID" value="KAG5271535.1"/>
    <property type="molecule type" value="Genomic_DNA"/>
</dbReference>
<accession>A0AAV6GDE5</accession>